<keyword evidence="6" id="KW-1185">Reference proteome</keyword>
<keyword evidence="1 5" id="KW-0808">Transferase</keyword>
<dbReference type="PANTHER" id="PTHR43626:SF4">
    <property type="entry name" value="GCN5-RELATED N-ACETYLTRANSFERASE 2, CHLOROPLASTIC"/>
    <property type="match status" value="1"/>
</dbReference>
<comment type="caution">
    <text evidence="5">The sequence shown here is derived from an EMBL/GenBank/DDBJ whole genome shotgun (WGS) entry which is preliminary data.</text>
</comment>
<dbReference type="GO" id="GO:0005737">
    <property type="term" value="C:cytoplasm"/>
    <property type="evidence" value="ECO:0007669"/>
    <property type="project" value="TreeGrafter"/>
</dbReference>
<keyword evidence="2" id="KW-0012">Acyltransferase</keyword>
<organism evidence="5 6">
    <name type="scientific">Victivallis vadensis</name>
    <dbReference type="NCBI Taxonomy" id="172901"/>
    <lineage>
        <taxon>Bacteria</taxon>
        <taxon>Pseudomonadati</taxon>
        <taxon>Lentisphaerota</taxon>
        <taxon>Lentisphaeria</taxon>
        <taxon>Victivallales</taxon>
        <taxon>Victivallaceae</taxon>
        <taxon>Victivallis</taxon>
    </lineage>
</organism>
<proteinExistence type="predicted"/>
<dbReference type="Gene3D" id="3.40.630.30">
    <property type="match status" value="1"/>
</dbReference>
<dbReference type="InterPro" id="IPR016181">
    <property type="entry name" value="Acyl_CoA_acyltransferase"/>
</dbReference>
<evidence type="ECO:0000313" key="6">
    <source>
        <dbReference type="Proteomes" id="UP000245959"/>
    </source>
</evidence>
<dbReference type="Proteomes" id="UP000576225">
    <property type="component" value="Unassembled WGS sequence"/>
</dbReference>
<dbReference type="AlphaFoldDB" id="A0A2U1AX61"/>
<feature type="domain" description="N-acetyltransferase" evidence="3">
    <location>
        <begin position="6"/>
        <end position="138"/>
    </location>
</feature>
<reference evidence="5 6" key="1">
    <citation type="submission" date="2018-04" db="EMBL/GenBank/DDBJ databases">
        <title>Genomic Encyclopedia of Type Strains, Phase IV (KMG-IV): sequencing the most valuable type-strain genomes for metagenomic binning, comparative biology and taxonomic classification.</title>
        <authorList>
            <person name="Goeker M."/>
        </authorList>
    </citation>
    <scope>NUCLEOTIDE SEQUENCE [LARGE SCALE GENOMIC DNA]</scope>
    <source>
        <strain evidence="5 6">DSM 14823</strain>
    </source>
</reference>
<evidence type="ECO:0000256" key="2">
    <source>
        <dbReference type="ARBA" id="ARBA00023315"/>
    </source>
</evidence>
<dbReference type="InterPro" id="IPR045039">
    <property type="entry name" value="NSI-like"/>
</dbReference>
<dbReference type="Pfam" id="PF00583">
    <property type="entry name" value="Acetyltransf_1"/>
    <property type="match status" value="1"/>
</dbReference>
<dbReference type="EMBL" id="QEKH01000015">
    <property type="protein sequence ID" value="PVY41015.1"/>
    <property type="molecule type" value="Genomic_DNA"/>
</dbReference>
<dbReference type="EMBL" id="JABAEW010000007">
    <property type="protein sequence ID" value="NMD86037.1"/>
    <property type="molecule type" value="Genomic_DNA"/>
</dbReference>
<evidence type="ECO:0000256" key="1">
    <source>
        <dbReference type="ARBA" id="ARBA00022679"/>
    </source>
</evidence>
<evidence type="ECO:0000313" key="4">
    <source>
        <dbReference type="EMBL" id="NMD86037.1"/>
    </source>
</evidence>
<sequence length="138" mass="15168">MNSNSVEYRELSVISPEMTEEMTELYRQAGWLAPEESGAFIPRAMAGSTVALGVFDGSRLIGMGRAVSDGVSDAYIQDIAVSPDYRKRGIGGEIVRHIVAALRARGIDWIGLVGEPGTEHFYEELGFTRKPGYTLWKL</sequence>
<dbReference type="RefSeq" id="WP_165833000.1">
    <property type="nucleotide sequence ID" value="NZ_CABMMC010000145.1"/>
</dbReference>
<evidence type="ECO:0000313" key="5">
    <source>
        <dbReference type="EMBL" id="PVY41015.1"/>
    </source>
</evidence>
<name>A0A2U1AX61_9BACT</name>
<dbReference type="PANTHER" id="PTHR43626">
    <property type="entry name" value="ACYL-COA N-ACYLTRANSFERASE"/>
    <property type="match status" value="1"/>
</dbReference>
<dbReference type="CDD" id="cd04301">
    <property type="entry name" value="NAT_SF"/>
    <property type="match status" value="1"/>
</dbReference>
<dbReference type="GeneID" id="78295524"/>
<protein>
    <submittedName>
        <fullName evidence="5">Acetyltransferase (GNAT) family protein</fullName>
    </submittedName>
    <submittedName>
        <fullName evidence="4">GNAT family N-acetyltransferase</fullName>
    </submittedName>
</protein>
<dbReference type="GO" id="GO:0008080">
    <property type="term" value="F:N-acetyltransferase activity"/>
    <property type="evidence" value="ECO:0007669"/>
    <property type="project" value="InterPro"/>
</dbReference>
<dbReference type="SUPFAM" id="SSF55729">
    <property type="entry name" value="Acyl-CoA N-acyltransferases (Nat)"/>
    <property type="match status" value="1"/>
</dbReference>
<accession>A0A2U1AX61</accession>
<dbReference type="Proteomes" id="UP000245959">
    <property type="component" value="Unassembled WGS sequence"/>
</dbReference>
<gene>
    <name evidence="5" type="ORF">C8D82_11566</name>
    <name evidence="4" type="ORF">HF882_05510</name>
</gene>
<dbReference type="PROSITE" id="PS51186">
    <property type="entry name" value="GNAT"/>
    <property type="match status" value="1"/>
</dbReference>
<evidence type="ECO:0000313" key="7">
    <source>
        <dbReference type="Proteomes" id="UP000576225"/>
    </source>
</evidence>
<dbReference type="InterPro" id="IPR000182">
    <property type="entry name" value="GNAT_dom"/>
</dbReference>
<reference evidence="4 7" key="2">
    <citation type="submission" date="2020-04" db="EMBL/GenBank/DDBJ databases">
        <authorList>
            <person name="Hitch T.C.A."/>
            <person name="Wylensek D."/>
            <person name="Clavel T."/>
        </authorList>
    </citation>
    <scope>NUCLEOTIDE SEQUENCE [LARGE SCALE GENOMIC DNA]</scope>
    <source>
        <strain evidence="4 7">COR2-253-APC-1A</strain>
    </source>
</reference>
<evidence type="ECO:0000259" key="3">
    <source>
        <dbReference type="PROSITE" id="PS51186"/>
    </source>
</evidence>